<sequence length="922" mass="107560">MELLEYIIRARNGYVQGYRMMRDVEEDINRLSFAQGISPPYVKLLFRQPEQADRGRYNIPVCNERNKNIVYLKNFDKRVEPFTYPLFYPAGTDGYSVDLPLQTPYASRNHLTRLELAQYRLSFRPECIKFSMDATSTGRPDLQEIPFNALHFGGSQKKNATVGEKIILPSSFPGSTRYYTENFEDAMAIVRRLGSPDFFITMTSNPNWPEIKQALQMNLEDGTILEQLPQSRPDIVARVAKLKFDQMIEDLDKKQIFGKIAAFVYTIEFQKRGLPHMHLLVIMSFDDKIHQPEELDDLVSSEIPGNHDLELRELVLKWMIHNPCGELNSNATCMVQKNGRLKCRFDFPKSFQEVTSLVDDGKPNYRRRYNPQFDPESSQFSHEQAIYRKGINGRRVTRDNRHVVPYNSYLLKKFDCHINVEYVGSILAVKYLYKYIYKGHDCASIKVVEEQRTLIYNEANTYIDGRCVTPPKACWRLFAFEIQKSHSIQRLDIHLPGQYRIANLDQIQEDLADVGQRGSTLDAYFKHNKQIKELRELSQSNVDLDNMEYHYYWQMPEHFRWVGRSSKWERRIRHRRVIGRIHNVNYAAQPELYHLRLLLHHIKDATNFEDLRTVNDTQYQTYKQACLARGLAYDDQQWIEGLRESALSKMPVAMRSLFIQILIYGSPENPKRLWDTFKENLSEDFIHAARRNGQSVNSAINRAYRIIAHKLNTEATEGRNFQYWVRTFGFEDIGDYDIEINQSTVNADESAVLGEQMYLQLRGKQTFTLEENMRIQIDQQQFANYLLKLGNGELPLNNMDEIELPLSVISTGNLIDEVFGNCLVSENYDGMKDRAILAPLNKDVDKINNDIVAKLPGEYKIYYSNDSVKDQHEGALEFTTEFLNSVNISDLPPHELKLKKSLIMLLRNWMCQKVYVTEYDSL</sequence>
<dbReference type="Proteomes" id="UP000299102">
    <property type="component" value="Unassembled WGS sequence"/>
</dbReference>
<dbReference type="OrthoDB" id="1728974at2759"/>
<name>A0A4C1Z3N2_EUMVA</name>
<evidence type="ECO:0000259" key="2">
    <source>
        <dbReference type="Pfam" id="PF21530"/>
    </source>
</evidence>
<keyword evidence="4" id="KW-1185">Reference proteome</keyword>
<dbReference type="STRING" id="151549.A0A4C1Z3N2"/>
<accession>A0A4C1Z3N2</accession>
<evidence type="ECO:0000313" key="3">
    <source>
        <dbReference type="EMBL" id="GBP81469.1"/>
    </source>
</evidence>
<dbReference type="AlphaFoldDB" id="A0A4C1Z3N2"/>
<dbReference type="Pfam" id="PF14214">
    <property type="entry name" value="Helitron_like_N"/>
    <property type="match status" value="1"/>
</dbReference>
<dbReference type="PANTHER" id="PTHR10492:SF57">
    <property type="entry name" value="ATP-DEPENDENT DNA HELICASE"/>
    <property type="match status" value="1"/>
</dbReference>
<dbReference type="InterPro" id="IPR025476">
    <property type="entry name" value="Helitron_helicase-like"/>
</dbReference>
<dbReference type="InterPro" id="IPR049163">
    <property type="entry name" value="Pif1-like_2B_dom"/>
</dbReference>
<dbReference type="PANTHER" id="PTHR10492">
    <property type="match status" value="1"/>
</dbReference>
<evidence type="ECO:0000313" key="4">
    <source>
        <dbReference type="Proteomes" id="UP000299102"/>
    </source>
</evidence>
<reference evidence="3 4" key="1">
    <citation type="journal article" date="2019" name="Commun. Biol.">
        <title>The bagworm genome reveals a unique fibroin gene that provides high tensile strength.</title>
        <authorList>
            <person name="Kono N."/>
            <person name="Nakamura H."/>
            <person name="Ohtoshi R."/>
            <person name="Tomita M."/>
            <person name="Numata K."/>
            <person name="Arakawa K."/>
        </authorList>
    </citation>
    <scope>NUCLEOTIDE SEQUENCE [LARGE SCALE GENOMIC DNA]</scope>
</reference>
<dbReference type="Pfam" id="PF21530">
    <property type="entry name" value="Pif1_2B_dom"/>
    <property type="match status" value="1"/>
</dbReference>
<evidence type="ECO:0000259" key="1">
    <source>
        <dbReference type="Pfam" id="PF14214"/>
    </source>
</evidence>
<organism evidence="3 4">
    <name type="scientific">Eumeta variegata</name>
    <name type="common">Bagworm moth</name>
    <name type="synonym">Eumeta japonica</name>
    <dbReference type="NCBI Taxonomy" id="151549"/>
    <lineage>
        <taxon>Eukaryota</taxon>
        <taxon>Metazoa</taxon>
        <taxon>Ecdysozoa</taxon>
        <taxon>Arthropoda</taxon>
        <taxon>Hexapoda</taxon>
        <taxon>Insecta</taxon>
        <taxon>Pterygota</taxon>
        <taxon>Neoptera</taxon>
        <taxon>Endopterygota</taxon>
        <taxon>Lepidoptera</taxon>
        <taxon>Glossata</taxon>
        <taxon>Ditrysia</taxon>
        <taxon>Tineoidea</taxon>
        <taxon>Psychidae</taxon>
        <taxon>Oiketicinae</taxon>
        <taxon>Eumeta</taxon>
    </lineage>
</organism>
<protein>
    <submittedName>
        <fullName evidence="3">Uncharacterized protein</fullName>
    </submittedName>
</protein>
<dbReference type="EMBL" id="BGZK01001513">
    <property type="protein sequence ID" value="GBP81469.1"/>
    <property type="molecule type" value="Genomic_DNA"/>
</dbReference>
<proteinExistence type="predicted"/>
<feature type="domain" description="DNA helicase Pif1-like 2B" evidence="2">
    <location>
        <begin position="881"/>
        <end position="908"/>
    </location>
</feature>
<comment type="caution">
    <text evidence="3">The sequence shown here is derived from an EMBL/GenBank/DDBJ whole genome shotgun (WGS) entry which is preliminary data.</text>
</comment>
<gene>
    <name evidence="3" type="ORF">EVAR_86150_1</name>
</gene>
<feature type="domain" description="Helitron helicase-like" evidence="1">
    <location>
        <begin position="156"/>
        <end position="281"/>
    </location>
</feature>